<evidence type="ECO:0000313" key="6">
    <source>
        <dbReference type="EMBL" id="CAI8051948.1"/>
    </source>
</evidence>
<reference evidence="6" key="1">
    <citation type="submission" date="2023-03" db="EMBL/GenBank/DDBJ databases">
        <authorList>
            <person name="Steffen K."/>
            <person name="Cardenas P."/>
        </authorList>
    </citation>
    <scope>NUCLEOTIDE SEQUENCE</scope>
</reference>
<feature type="region of interest" description="Disordered" evidence="4">
    <location>
        <begin position="17"/>
        <end position="63"/>
    </location>
</feature>
<evidence type="ECO:0000259" key="5">
    <source>
        <dbReference type="PROSITE" id="PS50174"/>
    </source>
</evidence>
<dbReference type="Pfam" id="PF01585">
    <property type="entry name" value="G-patch"/>
    <property type="match status" value="1"/>
</dbReference>
<dbReference type="PROSITE" id="PS50174">
    <property type="entry name" value="G_PATCH"/>
    <property type="match status" value="1"/>
</dbReference>
<feature type="region of interest" description="Disordered" evidence="4">
    <location>
        <begin position="175"/>
        <end position="209"/>
    </location>
</feature>
<dbReference type="PANTHER" id="PTHR21032:SF0">
    <property type="entry name" value="G PATCH DOMAIN-CONTAINING PROTEIN 11"/>
    <property type="match status" value="1"/>
</dbReference>
<comment type="similarity">
    <text evidence="1">Belongs to the GPATCH11 family.</text>
</comment>
<dbReference type="InterPro" id="IPR039249">
    <property type="entry name" value="GPATCH11"/>
</dbReference>
<feature type="compositionally biased region" description="Acidic residues" evidence="4">
    <location>
        <begin position="176"/>
        <end position="208"/>
    </location>
</feature>
<evidence type="ECO:0000256" key="2">
    <source>
        <dbReference type="ARBA" id="ARBA00021978"/>
    </source>
</evidence>
<evidence type="ECO:0000256" key="3">
    <source>
        <dbReference type="ARBA" id="ARBA00030688"/>
    </source>
</evidence>
<evidence type="ECO:0000313" key="7">
    <source>
        <dbReference type="Proteomes" id="UP001174909"/>
    </source>
</evidence>
<accession>A0AA35TQG9</accession>
<dbReference type="EMBL" id="CASHTH010003974">
    <property type="protein sequence ID" value="CAI8051948.1"/>
    <property type="molecule type" value="Genomic_DNA"/>
</dbReference>
<dbReference type="AlphaFoldDB" id="A0AA35TQG9"/>
<dbReference type="InterPro" id="IPR025239">
    <property type="entry name" value="DUF4187"/>
</dbReference>
<gene>
    <name evidence="6" type="ORF">GBAR_LOCUS28418</name>
</gene>
<dbReference type="GO" id="GO:0000776">
    <property type="term" value="C:kinetochore"/>
    <property type="evidence" value="ECO:0007669"/>
    <property type="project" value="TreeGrafter"/>
</dbReference>
<keyword evidence="7" id="KW-1185">Reference proteome</keyword>
<dbReference type="SMART" id="SM01173">
    <property type="entry name" value="DUF4187"/>
    <property type="match status" value="1"/>
</dbReference>
<protein>
    <recommendedName>
        <fullName evidence="2">G patch domain-containing protein 11</fullName>
    </recommendedName>
    <alternativeName>
        <fullName evidence="3">Coiled-coil domain-containing protein 75</fullName>
    </alternativeName>
</protein>
<organism evidence="6 7">
    <name type="scientific">Geodia barretti</name>
    <name type="common">Barrett's horny sponge</name>
    <dbReference type="NCBI Taxonomy" id="519541"/>
    <lineage>
        <taxon>Eukaryota</taxon>
        <taxon>Metazoa</taxon>
        <taxon>Porifera</taxon>
        <taxon>Demospongiae</taxon>
        <taxon>Heteroscleromorpha</taxon>
        <taxon>Tetractinellida</taxon>
        <taxon>Astrophorina</taxon>
        <taxon>Geodiidae</taxon>
        <taxon>Geodia</taxon>
    </lineage>
</organism>
<dbReference type="SMART" id="SM00443">
    <property type="entry name" value="G_patch"/>
    <property type="match status" value="1"/>
</dbReference>
<sequence>MAEDYMSDAFLLGLEDVRPGLKSRSQKRKDKASGKSITEPKHKRLKATEHEARSKGLATHISTENKGFSMLQKMGYKKGMGLGKTGAGITTPLPIQLKEGKGGLGRDMYVKEKVEERKVKESRWFWDFRQRKQGAFCERRLEADLRKSQRSCEQLDSAKGIEAPQETYFWPAELVLNEDEEEEEEKEEEEEEEEEKKEEEEEEEDEDVAEKLRVLTAYLRVEHCYCIWCGTAYDSGGDLSQHCPGDTAEAHDD</sequence>
<feature type="domain" description="G-patch" evidence="5">
    <location>
        <begin position="63"/>
        <end position="109"/>
    </location>
</feature>
<name>A0AA35TQG9_GEOBA</name>
<dbReference type="InterPro" id="IPR000467">
    <property type="entry name" value="G_patch_dom"/>
</dbReference>
<evidence type="ECO:0000256" key="4">
    <source>
        <dbReference type="SAM" id="MobiDB-lite"/>
    </source>
</evidence>
<proteinExistence type="inferred from homology"/>
<dbReference type="Proteomes" id="UP001174909">
    <property type="component" value="Unassembled WGS sequence"/>
</dbReference>
<dbReference type="Pfam" id="PF13821">
    <property type="entry name" value="DUF4187"/>
    <property type="match status" value="1"/>
</dbReference>
<evidence type="ECO:0000256" key="1">
    <source>
        <dbReference type="ARBA" id="ARBA00007140"/>
    </source>
</evidence>
<comment type="caution">
    <text evidence="6">The sequence shown here is derived from an EMBL/GenBank/DDBJ whole genome shotgun (WGS) entry which is preliminary data.</text>
</comment>
<dbReference type="GO" id="GO:0003676">
    <property type="term" value="F:nucleic acid binding"/>
    <property type="evidence" value="ECO:0007669"/>
    <property type="project" value="InterPro"/>
</dbReference>
<dbReference type="PANTHER" id="PTHR21032">
    <property type="entry name" value="G PATCH DOMAIN-CONTAINING PROTEIN 11"/>
    <property type="match status" value="1"/>
</dbReference>